<evidence type="ECO:0000259" key="2">
    <source>
        <dbReference type="PROSITE" id="PS51832"/>
    </source>
</evidence>
<dbReference type="EMBL" id="JAFHLB010000010">
    <property type="protein sequence ID" value="MBN3577946.1"/>
    <property type="molecule type" value="Genomic_DNA"/>
</dbReference>
<feature type="transmembrane region" description="Helical" evidence="1">
    <location>
        <begin position="20"/>
        <end position="42"/>
    </location>
</feature>
<protein>
    <submittedName>
        <fullName evidence="3">Transporter substrate-binding domain-containing protein</fullName>
    </submittedName>
</protein>
<dbReference type="InterPro" id="IPR052020">
    <property type="entry name" value="Cyclic_di-GMP/3'3'-cGAMP_PDE"/>
</dbReference>
<evidence type="ECO:0000313" key="3">
    <source>
        <dbReference type="EMBL" id="MBN3577946.1"/>
    </source>
</evidence>
<keyword evidence="4" id="KW-1185">Reference proteome</keyword>
<dbReference type="Gene3D" id="6.10.340.10">
    <property type="match status" value="1"/>
</dbReference>
<dbReference type="Pfam" id="PF13487">
    <property type="entry name" value="HD_5"/>
    <property type="match status" value="1"/>
</dbReference>
<name>A0ABS3A0C1_9VIBR</name>
<dbReference type="Gene3D" id="3.40.190.10">
    <property type="entry name" value="Periplasmic binding protein-like II"/>
    <property type="match status" value="2"/>
</dbReference>
<dbReference type="InterPro" id="IPR003607">
    <property type="entry name" value="HD/PDEase_dom"/>
</dbReference>
<evidence type="ECO:0000313" key="4">
    <source>
        <dbReference type="Proteomes" id="UP000779070"/>
    </source>
</evidence>
<dbReference type="CDD" id="cd00077">
    <property type="entry name" value="HDc"/>
    <property type="match status" value="1"/>
</dbReference>
<evidence type="ECO:0000256" key="1">
    <source>
        <dbReference type="SAM" id="Phobius"/>
    </source>
</evidence>
<proteinExistence type="predicted"/>
<dbReference type="PANTHER" id="PTHR45228:SF5">
    <property type="entry name" value="CYCLIC DI-GMP PHOSPHODIESTERASE VC_1348-RELATED"/>
    <property type="match status" value="1"/>
</dbReference>
<keyword evidence="1" id="KW-0472">Membrane</keyword>
<accession>A0ABS3A0C1</accession>
<dbReference type="Gene3D" id="1.10.3210.10">
    <property type="entry name" value="Hypothetical protein af1432"/>
    <property type="match status" value="2"/>
</dbReference>
<sequence>MEGMQLDELKKHTYSIRFTVGTMFIIATIVTSMFAISLQYFFTRQMSEEHVLSKLTRVTAGVSEYIQEVDLNAKSSARLLSSISKTIDHDFSEEEIRTILIQVLNDNPLFYSIYFGNDQEDFYQIINLESDPIVRQRIEARPDDRWVVIKINGQEHNRIRQTIYYTSDFEQTSVRTKKSNYLPTQRPWYQAASADEVYKTEPYLFKHLKITGQTYSLKTRQAVLGIDIVLSSISSRITAAAMGLPADAGVESFVFHRTGEIIASNLHGVSEMPSLIRPLTLSQSEQELVDTTPSLLVSNQLGWRPYDYALAGEPQGYSIALLNLLAKKTGLQFEFINGFSSDELNRKLGQKQLDIVHSLPELDVNAEYAQILLFKEPLAFAYLGETAPDWFSSKVGVINGHRFPTGSVMGKISPIVFSDGEEAYQALITGDIQLLLDTRKTLEYLGQNSSVKFQFLPIEASAPFYLTLSEKYHSLKPLLARSMDSITPDELTALSDTWFSQVKEHRVPYEDLDALAGSGTIHKREVNGSSKFFYVEVLGKNAQSNEEFLAVIVPEGVVMAQVMDRLYTSIGGTVVVLGLLLPVAWVFGNPIVNPISQLQKETKKIKCRKFDDVKIVDSNIKEVWALSHSIHDMAREIKRHEQQQEAFVESFIKLIAQAIDDKSPYTAGHCNRVPELGMLLAQAAEKCDSGALKDFSFANNQERREFRIAAWLHDCGKITTPEHIVDKGTKLEANYNRIHEVRMRFEVLWRDAEIEFLQSQLVGKAEKAQALQILRAKKAKLKEDFEFVAKSNVGAEFFGKDQVDRIKSISQMTWQRHFDDRLGLSPFEELNKPVCQRTLPATEKLLDDKPEHIQHRIRPLEFDPKFGIKMDVPQYQYNLGEVYNLSISKGTLTAEDRFKINEHMISGIKMLEALPFPPELSRVPRYASTHHENLKGTGYPRKLTAEDLSVPERILVIADIFEALTAADRPYKKAKPVSVAVDILYKMALEKHVDMDLFLLFLQSGAYLEYANKFLPKSQNDKVDISQYLRPEQVA</sequence>
<dbReference type="SUPFAM" id="SSF109604">
    <property type="entry name" value="HD-domain/PDEase-like"/>
    <property type="match status" value="2"/>
</dbReference>
<dbReference type="SMART" id="SM00471">
    <property type="entry name" value="HDc"/>
    <property type="match status" value="1"/>
</dbReference>
<dbReference type="InterPro" id="IPR037522">
    <property type="entry name" value="HD_GYP_dom"/>
</dbReference>
<comment type="caution">
    <text evidence="3">The sequence shown here is derived from an EMBL/GenBank/DDBJ whole genome shotgun (WGS) entry which is preliminary data.</text>
</comment>
<feature type="domain" description="HD-GYP" evidence="2">
    <location>
        <begin position="813"/>
        <end position="1016"/>
    </location>
</feature>
<keyword evidence="1" id="KW-1133">Transmembrane helix</keyword>
<dbReference type="InterPro" id="IPR001638">
    <property type="entry name" value="Solute-binding_3/MltF_N"/>
</dbReference>
<dbReference type="Pfam" id="PF00497">
    <property type="entry name" value="SBP_bac_3"/>
    <property type="match status" value="1"/>
</dbReference>
<dbReference type="Gene3D" id="3.30.450.20">
    <property type="entry name" value="PAS domain"/>
    <property type="match status" value="1"/>
</dbReference>
<dbReference type="PANTHER" id="PTHR45228">
    <property type="entry name" value="CYCLIC DI-GMP PHOSPHODIESTERASE TM_0186-RELATED"/>
    <property type="match status" value="1"/>
</dbReference>
<keyword evidence="1" id="KW-0812">Transmembrane</keyword>
<reference evidence="3 4" key="1">
    <citation type="submission" date="2021-02" db="EMBL/GenBank/DDBJ databases">
        <title>Draft Genome Sequences of 5 Vibrio neptunius Strains Isolated From of Bivalve Hatcheries.</title>
        <authorList>
            <person name="Galvis F."/>
            <person name="Barja J.L."/>
            <person name="Lemos M.L."/>
            <person name="Balado M."/>
        </authorList>
    </citation>
    <scope>NUCLEOTIDE SEQUENCE [LARGE SCALE GENOMIC DNA]</scope>
    <source>
        <strain evidence="3 4">PP-145.98</strain>
    </source>
</reference>
<dbReference type="PROSITE" id="PS51832">
    <property type="entry name" value="HD_GYP"/>
    <property type="match status" value="1"/>
</dbReference>
<dbReference type="Proteomes" id="UP000779070">
    <property type="component" value="Unassembled WGS sequence"/>
</dbReference>
<organism evidence="3 4">
    <name type="scientific">Vibrio neptunius</name>
    <dbReference type="NCBI Taxonomy" id="170651"/>
    <lineage>
        <taxon>Bacteria</taxon>
        <taxon>Pseudomonadati</taxon>
        <taxon>Pseudomonadota</taxon>
        <taxon>Gammaproteobacteria</taxon>
        <taxon>Vibrionales</taxon>
        <taxon>Vibrionaceae</taxon>
        <taxon>Vibrio</taxon>
    </lineage>
</organism>
<gene>
    <name evidence="3" type="ORF">JYA62_09700</name>
</gene>
<dbReference type="SUPFAM" id="SSF53850">
    <property type="entry name" value="Periplasmic binding protein-like II"/>
    <property type="match status" value="1"/>
</dbReference>